<evidence type="ECO:0000313" key="3">
    <source>
        <dbReference type="EMBL" id="CAF3668274.1"/>
    </source>
</evidence>
<feature type="region of interest" description="Disordered" evidence="1">
    <location>
        <begin position="1"/>
        <end position="57"/>
    </location>
</feature>
<feature type="compositionally biased region" description="Polar residues" evidence="1">
    <location>
        <begin position="1"/>
        <end position="10"/>
    </location>
</feature>
<evidence type="ECO:0000256" key="1">
    <source>
        <dbReference type="SAM" id="MobiDB-lite"/>
    </source>
</evidence>
<sequence>MTNIKSSFVRRTSLCPPHERSDLPNASMVDGSSVPKSITQHPRQRDQETATVQDHQNQLAQQRLSLINAVQIVKNWHKKTPMDNPTNEIHQSDINVHRINNLIKK</sequence>
<protein>
    <submittedName>
        <fullName evidence="3">Uncharacterized protein</fullName>
    </submittedName>
</protein>
<gene>
    <name evidence="3" type="ORF">OTI717_LOCUS10383</name>
    <name evidence="2" type="ORF">RFH988_LOCUS31659</name>
</gene>
<dbReference type="Proteomes" id="UP000663823">
    <property type="component" value="Unassembled WGS sequence"/>
</dbReference>
<comment type="caution">
    <text evidence="3">The sequence shown here is derived from an EMBL/GenBank/DDBJ whole genome shotgun (WGS) entry which is preliminary data.</text>
</comment>
<evidence type="ECO:0000313" key="2">
    <source>
        <dbReference type="EMBL" id="CAF1338692.1"/>
    </source>
</evidence>
<organism evidence="3 4">
    <name type="scientific">Rotaria sordida</name>
    <dbReference type="NCBI Taxonomy" id="392033"/>
    <lineage>
        <taxon>Eukaryota</taxon>
        <taxon>Metazoa</taxon>
        <taxon>Spiralia</taxon>
        <taxon>Gnathifera</taxon>
        <taxon>Rotifera</taxon>
        <taxon>Eurotatoria</taxon>
        <taxon>Bdelloidea</taxon>
        <taxon>Philodinida</taxon>
        <taxon>Philodinidae</taxon>
        <taxon>Rotaria</taxon>
    </lineage>
</organism>
<name>A0A818S9R9_9BILA</name>
<dbReference type="EMBL" id="CAJNOO010003471">
    <property type="protein sequence ID" value="CAF1338692.1"/>
    <property type="molecule type" value="Genomic_DNA"/>
</dbReference>
<dbReference type="AlphaFoldDB" id="A0A818S9R9"/>
<accession>A0A818S9R9</accession>
<evidence type="ECO:0000313" key="4">
    <source>
        <dbReference type="Proteomes" id="UP000663823"/>
    </source>
</evidence>
<dbReference type="EMBL" id="CAJOAX010000934">
    <property type="protein sequence ID" value="CAF3668274.1"/>
    <property type="molecule type" value="Genomic_DNA"/>
</dbReference>
<dbReference type="OrthoDB" id="10027840at2759"/>
<dbReference type="Proteomes" id="UP000663882">
    <property type="component" value="Unassembled WGS sequence"/>
</dbReference>
<reference evidence="3" key="1">
    <citation type="submission" date="2021-02" db="EMBL/GenBank/DDBJ databases">
        <authorList>
            <person name="Nowell W R."/>
        </authorList>
    </citation>
    <scope>NUCLEOTIDE SEQUENCE</scope>
</reference>
<proteinExistence type="predicted"/>